<accession>A0A844GTX1</accession>
<proteinExistence type="predicted"/>
<gene>
    <name evidence="2" type="ORF">GGC33_13500</name>
</gene>
<dbReference type="SUPFAM" id="SSF50341">
    <property type="entry name" value="CheW-like"/>
    <property type="match status" value="1"/>
</dbReference>
<name>A0A844GTX1_9CHRO</name>
<dbReference type="PANTHER" id="PTHR22617:SF23">
    <property type="entry name" value="CHEMOTAXIS PROTEIN CHEW"/>
    <property type="match status" value="1"/>
</dbReference>
<dbReference type="InterPro" id="IPR002545">
    <property type="entry name" value="CheW-lke_dom"/>
</dbReference>
<sequence>MSMSESVSISSKLEQLLPQLFENKDLRGDRYLRFQLDAGITALIPIDDVRESLLIDRDKITPVPKMSPFIMGAINSRDRVFLVMDLPLLVNLTPISAYAREHNLVVVNIAPFIPDNSSHSSELWLGLAVHKIEGITRTEQKPIKDDSSTPLFSEKSLDEYIYGWIIEQNQTLAVLDLVKIVKKSF</sequence>
<dbReference type="GO" id="GO:0006935">
    <property type="term" value="P:chemotaxis"/>
    <property type="evidence" value="ECO:0007669"/>
    <property type="project" value="InterPro"/>
</dbReference>
<evidence type="ECO:0000313" key="2">
    <source>
        <dbReference type="EMBL" id="MTF39934.1"/>
    </source>
</evidence>
<protein>
    <recommendedName>
        <fullName evidence="1">CheW-like domain-containing protein</fullName>
    </recommendedName>
</protein>
<dbReference type="RefSeq" id="WP_155084319.1">
    <property type="nucleotide sequence ID" value="NZ_WMIA01000019.1"/>
</dbReference>
<dbReference type="AlphaFoldDB" id="A0A844GTX1"/>
<dbReference type="InterPro" id="IPR036061">
    <property type="entry name" value="CheW-like_dom_sf"/>
</dbReference>
<evidence type="ECO:0000259" key="1">
    <source>
        <dbReference type="PROSITE" id="PS50851"/>
    </source>
</evidence>
<dbReference type="Gene3D" id="2.40.50.180">
    <property type="entry name" value="CheA-289, Domain 4"/>
    <property type="match status" value="1"/>
</dbReference>
<dbReference type="PROSITE" id="PS50851">
    <property type="entry name" value="CHEW"/>
    <property type="match status" value="1"/>
</dbReference>
<reference evidence="2 3" key="1">
    <citation type="submission" date="2019-11" db="EMBL/GenBank/DDBJ databases">
        <title>Isolation of a new High Light Tolerant Cyanobacteria.</title>
        <authorList>
            <person name="Dobson Z."/>
            <person name="Vaughn N."/>
            <person name="Vaughn M."/>
            <person name="Fromme P."/>
            <person name="Mazor Y."/>
        </authorList>
    </citation>
    <scope>NUCLEOTIDE SEQUENCE [LARGE SCALE GENOMIC DNA]</scope>
    <source>
        <strain evidence="2 3">0216</strain>
    </source>
</reference>
<dbReference type="GO" id="GO:0007165">
    <property type="term" value="P:signal transduction"/>
    <property type="evidence" value="ECO:0007669"/>
    <property type="project" value="InterPro"/>
</dbReference>
<dbReference type="Gene3D" id="2.30.30.40">
    <property type="entry name" value="SH3 Domains"/>
    <property type="match status" value="1"/>
</dbReference>
<dbReference type="InterPro" id="IPR039315">
    <property type="entry name" value="CheW"/>
</dbReference>
<organism evidence="2 3">
    <name type="scientific">Cyanobacterium aponinum 0216</name>
    <dbReference type="NCBI Taxonomy" id="2676140"/>
    <lineage>
        <taxon>Bacteria</taxon>
        <taxon>Bacillati</taxon>
        <taxon>Cyanobacteriota</taxon>
        <taxon>Cyanophyceae</taxon>
        <taxon>Oscillatoriophycideae</taxon>
        <taxon>Chroococcales</taxon>
        <taxon>Geminocystaceae</taxon>
        <taxon>Cyanobacterium</taxon>
    </lineage>
</organism>
<feature type="domain" description="CheW-like" evidence="1">
    <location>
        <begin position="28"/>
        <end position="185"/>
    </location>
</feature>
<dbReference type="Proteomes" id="UP000437131">
    <property type="component" value="Unassembled WGS sequence"/>
</dbReference>
<dbReference type="EMBL" id="WMIA01000019">
    <property type="protein sequence ID" value="MTF39934.1"/>
    <property type="molecule type" value="Genomic_DNA"/>
</dbReference>
<dbReference type="GO" id="GO:0005829">
    <property type="term" value="C:cytosol"/>
    <property type="evidence" value="ECO:0007669"/>
    <property type="project" value="TreeGrafter"/>
</dbReference>
<dbReference type="SMART" id="SM00260">
    <property type="entry name" value="CheW"/>
    <property type="match status" value="1"/>
</dbReference>
<dbReference type="Pfam" id="PF01584">
    <property type="entry name" value="CheW"/>
    <property type="match status" value="1"/>
</dbReference>
<comment type="caution">
    <text evidence="2">The sequence shown here is derived from an EMBL/GenBank/DDBJ whole genome shotgun (WGS) entry which is preliminary data.</text>
</comment>
<dbReference type="PANTHER" id="PTHR22617">
    <property type="entry name" value="CHEMOTAXIS SENSOR HISTIDINE KINASE-RELATED"/>
    <property type="match status" value="1"/>
</dbReference>
<evidence type="ECO:0000313" key="3">
    <source>
        <dbReference type="Proteomes" id="UP000437131"/>
    </source>
</evidence>